<dbReference type="InterPro" id="IPR050300">
    <property type="entry name" value="GDXG_lipolytic_enzyme"/>
</dbReference>
<dbReference type="Proteomes" id="UP000294530">
    <property type="component" value="Unassembled WGS sequence"/>
</dbReference>
<sequence length="404" mass="44748">MSSTTHRVVFAILVLAYFRNFVRTFHQHCTLLLRNEPRLTWSKNILAALKYTSIGQLVAGCEYLLCFEKHRLAARIGRSLVCRPRNCSVNCRYGPYDRNVLDIYGVQGRKQTIAAKPVLVFIHGGAWSFGHKWQYALVGEYLALQGILVAVMAYRTYPNGSIVDMVEDVENAVLWVAQNCDSLGGDSNKLFLCGHSAGGHIGALALVNSAIRLVANDPTCTKVKEIARCVQGFIGLSAPYDISDHYVFESERSVGPFNGYNDRLVLALVRNLSSYVVGVHNISPMKPAMLGINNFKNVSPTALVAGTRHPFNVLPPFYILHGKNDTLMQAVPMKSSRKFALALRQAGHNAMFREVSKCTHQDILFALMGDSVDCRMEVLNLLQQILSGAEKLAFDGIQALPFKP</sequence>
<dbReference type="GO" id="GO:0016787">
    <property type="term" value="F:hydrolase activity"/>
    <property type="evidence" value="ECO:0007669"/>
    <property type="project" value="UniProtKB-KW"/>
</dbReference>
<feature type="domain" description="BD-FAE-like" evidence="2">
    <location>
        <begin position="101"/>
        <end position="341"/>
    </location>
</feature>
<name>A0A976ILA5_BRELC</name>
<evidence type="ECO:0000256" key="1">
    <source>
        <dbReference type="ARBA" id="ARBA00022801"/>
    </source>
</evidence>
<organism evidence="3 4">
    <name type="scientific">Bremia lactucae</name>
    <name type="common">Lettuce downy mildew</name>
    <dbReference type="NCBI Taxonomy" id="4779"/>
    <lineage>
        <taxon>Eukaryota</taxon>
        <taxon>Sar</taxon>
        <taxon>Stramenopiles</taxon>
        <taxon>Oomycota</taxon>
        <taxon>Peronosporomycetes</taxon>
        <taxon>Peronosporales</taxon>
        <taxon>Peronosporaceae</taxon>
        <taxon>Bremia</taxon>
    </lineage>
</organism>
<keyword evidence="1" id="KW-0378">Hydrolase</keyword>
<dbReference type="Pfam" id="PF20434">
    <property type="entry name" value="BD-FAE"/>
    <property type="match status" value="1"/>
</dbReference>
<evidence type="ECO:0000259" key="2">
    <source>
        <dbReference type="Pfam" id="PF20434"/>
    </source>
</evidence>
<dbReference type="InterPro" id="IPR049492">
    <property type="entry name" value="BD-FAE-like_dom"/>
</dbReference>
<dbReference type="KEGG" id="blac:94344899"/>
<dbReference type="RefSeq" id="XP_067823435.1">
    <property type="nucleotide sequence ID" value="XM_067959228.1"/>
</dbReference>
<protein>
    <recommendedName>
        <fullName evidence="2">BD-FAE-like domain-containing protein</fullName>
    </recommendedName>
</protein>
<reference evidence="3 4" key="1">
    <citation type="journal article" date="2021" name="Genome Biol.">
        <title>AFLAP: assembly-free linkage analysis pipeline using k-mers from genome sequencing data.</title>
        <authorList>
            <person name="Fletcher K."/>
            <person name="Zhang L."/>
            <person name="Gil J."/>
            <person name="Han R."/>
            <person name="Cavanaugh K."/>
            <person name="Michelmore R."/>
        </authorList>
    </citation>
    <scope>NUCLEOTIDE SEQUENCE [LARGE SCALE GENOMIC DNA]</scope>
    <source>
        <strain evidence="3 4">SF5</strain>
    </source>
</reference>
<dbReference type="InterPro" id="IPR029058">
    <property type="entry name" value="AB_hydrolase_fold"/>
</dbReference>
<proteinExistence type="predicted"/>
<evidence type="ECO:0000313" key="3">
    <source>
        <dbReference type="EMBL" id="TDH73937.1"/>
    </source>
</evidence>
<dbReference type="EMBL" id="SHOA02000018">
    <property type="protein sequence ID" value="TDH73937.1"/>
    <property type="molecule type" value="Genomic_DNA"/>
</dbReference>
<dbReference type="PANTHER" id="PTHR48081:SF33">
    <property type="entry name" value="KYNURENINE FORMAMIDASE"/>
    <property type="match status" value="1"/>
</dbReference>
<dbReference type="PANTHER" id="PTHR48081">
    <property type="entry name" value="AB HYDROLASE SUPERFAMILY PROTEIN C4A8.06C"/>
    <property type="match status" value="1"/>
</dbReference>
<keyword evidence="4" id="KW-1185">Reference proteome</keyword>
<comment type="caution">
    <text evidence="3">The sequence shown here is derived from an EMBL/GenBank/DDBJ whole genome shotgun (WGS) entry which is preliminary data.</text>
</comment>
<evidence type="ECO:0000313" key="4">
    <source>
        <dbReference type="Proteomes" id="UP000294530"/>
    </source>
</evidence>
<accession>A0A976ILA5</accession>
<dbReference type="Gene3D" id="3.40.50.1820">
    <property type="entry name" value="alpha/beta hydrolase"/>
    <property type="match status" value="1"/>
</dbReference>
<dbReference type="AlphaFoldDB" id="A0A976ILA5"/>
<dbReference type="OrthoDB" id="6495301at2759"/>
<dbReference type="GeneID" id="94344899"/>
<gene>
    <name evidence="3" type="ORF">CCR75_001123</name>
</gene>
<dbReference type="SUPFAM" id="SSF53474">
    <property type="entry name" value="alpha/beta-Hydrolases"/>
    <property type="match status" value="1"/>
</dbReference>